<dbReference type="NCBIfam" id="TIGR00724">
    <property type="entry name" value="urea_amlyse_rel"/>
    <property type="match status" value="1"/>
</dbReference>
<dbReference type="Proteomes" id="UP001055102">
    <property type="component" value="Unassembled WGS sequence"/>
</dbReference>
<keyword evidence="2" id="KW-0378">Hydrolase</keyword>
<evidence type="ECO:0000256" key="2">
    <source>
        <dbReference type="ARBA" id="ARBA00022801"/>
    </source>
</evidence>
<proteinExistence type="predicted"/>
<dbReference type="PANTHER" id="PTHR43309:SF5">
    <property type="entry name" value="5-OXOPROLINASE SUBUNIT C"/>
    <property type="match status" value="1"/>
</dbReference>
<name>A0ABQ4SX79_9HYPH</name>
<evidence type="ECO:0000256" key="3">
    <source>
        <dbReference type="ARBA" id="ARBA00022840"/>
    </source>
</evidence>
<dbReference type="Gene3D" id="2.40.100.10">
    <property type="entry name" value="Cyclophilin-like"/>
    <property type="match status" value="1"/>
</dbReference>
<evidence type="ECO:0000256" key="1">
    <source>
        <dbReference type="ARBA" id="ARBA00022741"/>
    </source>
</evidence>
<accession>A0ABQ4SX79</accession>
<organism evidence="5 6">
    <name type="scientific">Methylobacterium jeotgali</name>
    <dbReference type="NCBI Taxonomy" id="381630"/>
    <lineage>
        <taxon>Bacteria</taxon>
        <taxon>Pseudomonadati</taxon>
        <taxon>Pseudomonadota</taxon>
        <taxon>Alphaproteobacteria</taxon>
        <taxon>Hyphomicrobiales</taxon>
        <taxon>Methylobacteriaceae</taxon>
        <taxon>Methylobacterium</taxon>
    </lineage>
</organism>
<dbReference type="RefSeq" id="WP_238276158.1">
    <property type="nucleotide sequence ID" value="NZ_BPQR01000041.1"/>
</dbReference>
<dbReference type="InterPro" id="IPR003778">
    <property type="entry name" value="CT_A_B"/>
</dbReference>
<dbReference type="SMART" id="SM00797">
    <property type="entry name" value="AHS2"/>
    <property type="match status" value="1"/>
</dbReference>
<dbReference type="InterPro" id="IPR052708">
    <property type="entry name" value="PxpC"/>
</dbReference>
<reference evidence="5" key="1">
    <citation type="journal article" date="2021" name="Front. Microbiol.">
        <title>Comprehensive Comparative Genomics and Phenotyping of Methylobacterium Species.</title>
        <authorList>
            <person name="Alessa O."/>
            <person name="Ogura Y."/>
            <person name="Fujitani Y."/>
            <person name="Takami H."/>
            <person name="Hayashi T."/>
            <person name="Sahin N."/>
            <person name="Tani A."/>
        </authorList>
    </citation>
    <scope>NUCLEOTIDE SEQUENCE</scope>
    <source>
        <strain evidence="5">LMG 23639</strain>
    </source>
</reference>
<reference evidence="5" key="2">
    <citation type="submission" date="2021-08" db="EMBL/GenBank/DDBJ databases">
        <authorList>
            <person name="Tani A."/>
            <person name="Ola A."/>
            <person name="Ogura Y."/>
            <person name="Katsura K."/>
            <person name="Hayashi T."/>
        </authorList>
    </citation>
    <scope>NUCLEOTIDE SEQUENCE</scope>
    <source>
        <strain evidence="5">LMG 23639</strain>
    </source>
</reference>
<keyword evidence="3" id="KW-0067">ATP-binding</keyword>
<evidence type="ECO:0000313" key="5">
    <source>
        <dbReference type="EMBL" id="GJE07120.1"/>
    </source>
</evidence>
<dbReference type="PANTHER" id="PTHR43309">
    <property type="entry name" value="5-OXOPROLINASE SUBUNIT C"/>
    <property type="match status" value="1"/>
</dbReference>
<keyword evidence="6" id="KW-1185">Reference proteome</keyword>
<gene>
    <name evidence="5" type="primary">pxpC</name>
    <name evidence="5" type="ORF">AOPFMNJM_2444</name>
</gene>
<sequence>MSPTLQVVECGPATGIQDGGRLGFQRQGLSPSGAMDPVALAAANALVGNTAWEAAVELALVGGRFRASGGPIRLALAGAPLTLRVDGTPVADHRSFTLPDGGKLSVGPSPAGVFAYLAARGGFAIPEQLGSRSLHARAALGGLDGRPLRARDRIPLRETLQAGGEHALPSLPLDAEEPLRVVLGPQADHFTPEGIARFLESTFTVSHRADRMGIQLDGPEIAHGPQGFNIVSDATVAGSVQVPGSGRPIVLMADRQTTGGYPKIATVISADLRRLAQRRTGQPVRFRAVEVEEAVAIARAHAAWISGLPDRLAPVLSDQERLLRANLAGDAVDALG</sequence>
<evidence type="ECO:0000259" key="4">
    <source>
        <dbReference type="SMART" id="SM00797"/>
    </source>
</evidence>
<keyword evidence="1" id="KW-0547">Nucleotide-binding</keyword>
<dbReference type="EMBL" id="BPQR01000041">
    <property type="protein sequence ID" value="GJE07120.1"/>
    <property type="molecule type" value="Genomic_DNA"/>
</dbReference>
<dbReference type="SUPFAM" id="SSF50891">
    <property type="entry name" value="Cyclophilin-like"/>
    <property type="match status" value="1"/>
</dbReference>
<protein>
    <submittedName>
        <fullName evidence="5">5-oxoprolinase subunit C</fullName>
    </submittedName>
</protein>
<feature type="domain" description="Carboxyltransferase" evidence="4">
    <location>
        <begin position="26"/>
        <end position="304"/>
    </location>
</feature>
<comment type="caution">
    <text evidence="5">The sequence shown here is derived from an EMBL/GenBank/DDBJ whole genome shotgun (WGS) entry which is preliminary data.</text>
</comment>
<dbReference type="Pfam" id="PF02626">
    <property type="entry name" value="CT_A_B"/>
    <property type="match status" value="1"/>
</dbReference>
<dbReference type="InterPro" id="IPR029000">
    <property type="entry name" value="Cyclophilin-like_dom_sf"/>
</dbReference>
<evidence type="ECO:0000313" key="6">
    <source>
        <dbReference type="Proteomes" id="UP001055102"/>
    </source>
</evidence>